<dbReference type="SUPFAM" id="SSF88659">
    <property type="entry name" value="Sigma3 and sigma4 domains of RNA polymerase sigma factors"/>
    <property type="match status" value="1"/>
</dbReference>
<dbReference type="PRINTS" id="PR00046">
    <property type="entry name" value="SIGMA70FCT"/>
</dbReference>
<reference evidence="2 3" key="1">
    <citation type="journal article" date="2013" name="Environ. Microbiol.">
        <title>Chloride and organic osmolytes: a hybrid strategy to cope with elevated salinities by the moderately halophilic, chloride-dependent bacterium Halobacillus halophilus.</title>
        <authorList>
            <person name="Saum S.H."/>
            <person name="Pfeiffer F."/>
            <person name="Palm P."/>
            <person name="Rampp M."/>
            <person name="Schuster S.C."/>
            <person name="Muller V."/>
            <person name="Oesterhelt D."/>
        </authorList>
    </citation>
    <scope>NUCLEOTIDE SEQUENCE [LARGE SCALE GENOMIC DNA]</scope>
    <source>
        <strain evidence="3">ATCC 35676 / DSM 2266 / JCM 20832 / KCTC 3685 / LMG 17431 / NBRC 102448 / NCIMB 2269</strain>
    </source>
</reference>
<dbReference type="InterPro" id="IPR036388">
    <property type="entry name" value="WH-like_DNA-bd_sf"/>
</dbReference>
<dbReference type="Proteomes" id="UP000007397">
    <property type="component" value="Chromosome"/>
</dbReference>
<feature type="domain" description="RNA polymerase sigma-70 region 4" evidence="1">
    <location>
        <begin position="235"/>
        <end position="267"/>
    </location>
</feature>
<sequence>MHQRSRFHYLFNPCTFYCLLEFNLSKNIIDKLVGDGFVVNDFLVGSTKVSQMQMKKKAITQKVIEALASLTPEEYVQSVYKLGAANLSTANIRLLVDNDITYPQLASMTYDVFFERIGRKNKKAIFKRIMEAYNSCETLFQLDISPKMYNFYLFQICEQLPPRHYVTIDSLCNELSFKLQLPKIEIDKQRIKQFLEKKTTEKYLTYTPRLGFTKNYRTIKLFLARDFNDKYILIRRMNGETLKEIGVSLGVSRERIRQREAKLLNRLPQLEELIYYKEIFETYNWDENLFSAVYGEALEVYQLLNVRLKRGVKSAIEALRELPLTEEQQRIILEHFNCYINFEKQVVSYNNKVAFFEHLMYHFGQTAVSNEEFIEVANDYIAEHQLSPSLFYTERSGLGIPDRSQKILRTKSNSFRFYDTTIIEPEVINHLKDLLDLDPGVYHMSKLFKENEALMFELNVNSEYELHNLYKKCIEVEGVTFTKMPEFCVKTKKDEFLKSLFYELAPISIEKFLVYVENTYGLRKDSLYSLLYSEAYLPFIHNNEIKVKYTKVSEEEYAMVAPLLKDDIYTVQEFIALGAVKISNFKEKFINNQALMKLNYSLKGIFVLHRKYLSVDQYFTELILKDDIFKNIRTRHFKTNHFLTALYNLEKNLEIVKVAPDVYLTNEKLENVGVTKEELVAYRDAAFEFANTPYFTYYYLKNEGFEHELEDYGFEEIFYERLIWTHPELRALYTKKCTIFSKGRHDFTLKDVLEWLFNQNVDSLDFDLLQIRLQKKFGIYIKREKLLYTLQNSELYYSKEMNKIYRNKKIFYEVIYS</sequence>
<protein>
    <recommendedName>
        <fullName evidence="1">RNA polymerase sigma-70 region 4 domain-containing protein</fullName>
    </recommendedName>
</protein>
<dbReference type="EMBL" id="HE717023">
    <property type="protein sequence ID" value="CCG47399.1"/>
    <property type="molecule type" value="Genomic_DNA"/>
</dbReference>
<accession>I0JTC7</accession>
<gene>
    <name evidence="2" type="ordered locus">HBHAL_5064</name>
</gene>
<dbReference type="Pfam" id="PF04545">
    <property type="entry name" value="Sigma70_r4"/>
    <property type="match status" value="1"/>
</dbReference>
<dbReference type="Gene3D" id="1.10.10.10">
    <property type="entry name" value="Winged helix-like DNA-binding domain superfamily/Winged helix DNA-binding domain"/>
    <property type="match status" value="1"/>
</dbReference>
<dbReference type="HOGENOM" id="CLU_345734_0_0_9"/>
<dbReference type="STRING" id="866895.HBHAL_5064"/>
<organism evidence="2 3">
    <name type="scientific">Halobacillus halophilus (strain ATCC 35676 / DSM 2266 / JCM 20832 / KCTC 3685 / LMG 17431 / NBRC 102448 / NCIMB 2269)</name>
    <name type="common">Sporosarcina halophila</name>
    <dbReference type="NCBI Taxonomy" id="866895"/>
    <lineage>
        <taxon>Bacteria</taxon>
        <taxon>Bacillati</taxon>
        <taxon>Bacillota</taxon>
        <taxon>Bacilli</taxon>
        <taxon>Bacillales</taxon>
        <taxon>Bacillaceae</taxon>
        <taxon>Halobacillus</taxon>
    </lineage>
</organism>
<dbReference type="eggNOG" id="COG0568">
    <property type="taxonomic scope" value="Bacteria"/>
</dbReference>
<dbReference type="KEGG" id="hhd:HBHAL_5064"/>
<evidence type="ECO:0000313" key="2">
    <source>
        <dbReference type="EMBL" id="CCG47399.1"/>
    </source>
</evidence>
<dbReference type="GO" id="GO:0006352">
    <property type="term" value="P:DNA-templated transcription initiation"/>
    <property type="evidence" value="ECO:0007669"/>
    <property type="project" value="InterPro"/>
</dbReference>
<evidence type="ECO:0000259" key="1">
    <source>
        <dbReference type="Pfam" id="PF04545"/>
    </source>
</evidence>
<dbReference type="AlphaFoldDB" id="I0JTC7"/>
<name>I0JTC7_HALH3</name>
<dbReference type="GO" id="GO:0003700">
    <property type="term" value="F:DNA-binding transcription factor activity"/>
    <property type="evidence" value="ECO:0007669"/>
    <property type="project" value="InterPro"/>
</dbReference>
<keyword evidence="3" id="KW-1185">Reference proteome</keyword>
<dbReference type="InterPro" id="IPR000943">
    <property type="entry name" value="RNA_pol_sigma70"/>
</dbReference>
<proteinExistence type="predicted"/>
<evidence type="ECO:0000313" key="3">
    <source>
        <dbReference type="Proteomes" id="UP000007397"/>
    </source>
</evidence>
<dbReference type="InterPro" id="IPR007630">
    <property type="entry name" value="RNA_pol_sigma70_r4"/>
</dbReference>
<dbReference type="InterPro" id="IPR013324">
    <property type="entry name" value="RNA_pol_sigma_r3/r4-like"/>
</dbReference>
<dbReference type="PATRIC" id="fig|866895.3.peg.4104"/>